<keyword evidence="6" id="KW-0680">Restriction system</keyword>
<dbReference type="InterPro" id="IPR022749">
    <property type="entry name" value="D12N6_MeTrfase_N"/>
</dbReference>
<dbReference type="PANTHER" id="PTHR42933:SF3">
    <property type="entry name" value="TYPE I RESTRICTION ENZYME MJAVIII METHYLASE SUBUNIT"/>
    <property type="match status" value="1"/>
</dbReference>
<accession>A0ABT1SJ35</accession>
<comment type="catalytic activity">
    <reaction evidence="7">
        <text>a 2'-deoxyadenosine in DNA + S-adenosyl-L-methionine = an N(6)-methyl-2'-deoxyadenosine in DNA + S-adenosyl-L-homocysteine + H(+)</text>
        <dbReference type="Rhea" id="RHEA:15197"/>
        <dbReference type="Rhea" id="RHEA-COMP:12418"/>
        <dbReference type="Rhea" id="RHEA-COMP:12419"/>
        <dbReference type="ChEBI" id="CHEBI:15378"/>
        <dbReference type="ChEBI" id="CHEBI:57856"/>
        <dbReference type="ChEBI" id="CHEBI:59789"/>
        <dbReference type="ChEBI" id="CHEBI:90615"/>
        <dbReference type="ChEBI" id="CHEBI:90616"/>
        <dbReference type="EC" id="2.1.1.72"/>
    </reaction>
</comment>
<dbReference type="InterPro" id="IPR003356">
    <property type="entry name" value="DNA_methylase_A-5"/>
</dbReference>
<dbReference type="SUPFAM" id="SSF53335">
    <property type="entry name" value="S-adenosyl-L-methionine-dependent methyltransferases"/>
    <property type="match status" value="1"/>
</dbReference>
<dbReference type="InterPro" id="IPR029063">
    <property type="entry name" value="SAM-dependent_MTases_sf"/>
</dbReference>
<dbReference type="EC" id="2.1.1.72" evidence="2"/>
<dbReference type="RefSeq" id="WP_256197461.1">
    <property type="nucleotide sequence ID" value="NZ_JANGCH010000003.1"/>
</dbReference>
<dbReference type="Gene3D" id="1.20.1260.30">
    <property type="match status" value="1"/>
</dbReference>
<proteinExistence type="inferred from homology"/>
<evidence type="ECO:0000256" key="1">
    <source>
        <dbReference type="ARBA" id="ARBA00006594"/>
    </source>
</evidence>
<comment type="similarity">
    <text evidence="1">Belongs to the N(4)/N(6)-methyltransferase family.</text>
</comment>
<dbReference type="InterPro" id="IPR038333">
    <property type="entry name" value="T1MK-like_N_sf"/>
</dbReference>
<name>A0ABT1SJ35_9FIRM</name>
<keyword evidence="3" id="KW-0489">Methyltransferase</keyword>
<evidence type="ECO:0000256" key="6">
    <source>
        <dbReference type="ARBA" id="ARBA00022747"/>
    </source>
</evidence>
<dbReference type="Proteomes" id="UP001524435">
    <property type="component" value="Unassembled WGS sequence"/>
</dbReference>
<dbReference type="Pfam" id="PF12161">
    <property type="entry name" value="HsdM_N"/>
    <property type="match status" value="1"/>
</dbReference>
<dbReference type="Pfam" id="PF02384">
    <property type="entry name" value="N6_Mtase"/>
    <property type="match status" value="1"/>
</dbReference>
<reference evidence="10 11" key="1">
    <citation type="submission" date="2022-06" db="EMBL/GenBank/DDBJ databases">
        <title>Isolation of gut microbiota from human fecal samples.</title>
        <authorList>
            <person name="Pamer E.G."/>
            <person name="Barat B."/>
            <person name="Waligurski E."/>
            <person name="Medina S."/>
            <person name="Paddock L."/>
            <person name="Mostad J."/>
        </authorList>
    </citation>
    <scope>NUCLEOTIDE SEQUENCE [LARGE SCALE GENOMIC DNA]</scope>
    <source>
        <strain evidence="10 11">DFI.6.1</strain>
    </source>
</reference>
<evidence type="ECO:0000313" key="11">
    <source>
        <dbReference type="Proteomes" id="UP001524435"/>
    </source>
</evidence>
<dbReference type="InterPro" id="IPR051537">
    <property type="entry name" value="DNA_Adenine_Mtase"/>
</dbReference>
<evidence type="ECO:0000259" key="9">
    <source>
        <dbReference type="Pfam" id="PF12161"/>
    </source>
</evidence>
<keyword evidence="4" id="KW-0808">Transferase</keyword>
<feature type="domain" description="N6 adenine-specific DNA methyltransferase N-terminal" evidence="9">
    <location>
        <begin position="20"/>
        <end position="148"/>
    </location>
</feature>
<gene>
    <name evidence="10" type="ORF">NE663_03055</name>
</gene>
<evidence type="ECO:0000256" key="2">
    <source>
        <dbReference type="ARBA" id="ARBA00011900"/>
    </source>
</evidence>
<evidence type="ECO:0000313" key="10">
    <source>
        <dbReference type="EMBL" id="MCQ5121241.1"/>
    </source>
</evidence>
<sequence length="725" mass="83394">MNDINCFLWDETPIDVTAEANFIWSIANKLRGSYMPDKYGDVIIPMVIIRRFECTLEETKHKVIEQFKLNPNYPGKALCKLSGYQFYNTSEFDLRELCNDSDNIKKNFEAYIDSFSDNVKDILGQLDMKNHIEKMEKDGCLFSVVQAFSELDLHPSTYDSIKMGYIFENLIGRFYQNVDAGQFYTGRDIIKLCVSLLIAEGCNDIFDDRKIITVCDQACGTGGMLSTAYTYIKHFNPSADVRLFGQEFMGPSYAVGLAEMLIKGQNADNFKHEDTLKVDCFKETKMRFLLENPPFGTSWSGENAKQGQEKAVKDEYNKGLAGRWGAGLPAGSDAQLLFMQSAIDKMDDNLGRAAIISNGSPLFSGNTASGESQIRRWMLENDLIEAIIQMPTDLFYNTGISTYIWLLSKNKRPERKGKIQLIDASSICHKLRKPLGNKKNEFLPKDRAEITKLYANFEENELVKIFDNTEFIYKEYTVMQPLQRSYSITEESIESMLRKGTLNGIYDEAKVYELENPTIKEESSNKRKTKSLEQIKKKEIEEQKKREKNKKQLANYYKNKPIYDAILRKLKENISNKIFMSINEFMPVLTNILSEIDLDNKTINKIANGLSVMNKNAVIQREIKGKNKGKIIYDKESKDIELVRWDTDIEDYMAREVLPHIPDAKWFWEEDLNKKNPVIKIGAEIPFTRYFYKYKAPTPSNELAAKFIELENSVSERINKLFGGM</sequence>
<evidence type="ECO:0000259" key="8">
    <source>
        <dbReference type="Pfam" id="PF02384"/>
    </source>
</evidence>
<feature type="domain" description="DNA methylase adenine-specific" evidence="8">
    <location>
        <begin position="163"/>
        <end position="468"/>
    </location>
</feature>
<evidence type="ECO:0000256" key="4">
    <source>
        <dbReference type="ARBA" id="ARBA00022679"/>
    </source>
</evidence>
<dbReference type="Gene3D" id="3.40.50.150">
    <property type="entry name" value="Vaccinia Virus protein VP39"/>
    <property type="match status" value="1"/>
</dbReference>
<evidence type="ECO:0000256" key="5">
    <source>
        <dbReference type="ARBA" id="ARBA00022691"/>
    </source>
</evidence>
<comment type="caution">
    <text evidence="10">The sequence shown here is derived from an EMBL/GenBank/DDBJ whole genome shotgun (WGS) entry which is preliminary data.</text>
</comment>
<evidence type="ECO:0000256" key="7">
    <source>
        <dbReference type="ARBA" id="ARBA00047942"/>
    </source>
</evidence>
<dbReference type="EMBL" id="JANGCH010000003">
    <property type="protein sequence ID" value="MCQ5121241.1"/>
    <property type="molecule type" value="Genomic_DNA"/>
</dbReference>
<keyword evidence="5" id="KW-0949">S-adenosyl-L-methionine</keyword>
<dbReference type="PANTHER" id="PTHR42933">
    <property type="entry name" value="SLR6095 PROTEIN"/>
    <property type="match status" value="1"/>
</dbReference>
<organism evidence="10 11">
    <name type="scientific">Massilicoli timonensis</name>
    <dbReference type="NCBI Taxonomy" id="2015901"/>
    <lineage>
        <taxon>Bacteria</taxon>
        <taxon>Bacillati</taxon>
        <taxon>Bacillota</taxon>
        <taxon>Erysipelotrichia</taxon>
        <taxon>Erysipelotrichales</taxon>
        <taxon>Erysipelotrichaceae</taxon>
        <taxon>Massilicoli</taxon>
    </lineage>
</organism>
<keyword evidence="11" id="KW-1185">Reference proteome</keyword>
<dbReference type="PRINTS" id="PR00507">
    <property type="entry name" value="N12N6MTFRASE"/>
</dbReference>
<evidence type="ECO:0000256" key="3">
    <source>
        <dbReference type="ARBA" id="ARBA00022603"/>
    </source>
</evidence>
<protein>
    <recommendedName>
        <fullName evidence="2">site-specific DNA-methyltransferase (adenine-specific)</fullName>
        <ecNumber evidence="2">2.1.1.72</ecNumber>
    </recommendedName>
</protein>